<dbReference type="EMBL" id="PEXV01000103">
    <property type="protein sequence ID" value="PIS41448.1"/>
    <property type="molecule type" value="Genomic_DNA"/>
</dbReference>
<dbReference type="PANTHER" id="PTHR44591">
    <property type="entry name" value="STRESS RESPONSE REGULATOR PROTEIN 1"/>
    <property type="match status" value="1"/>
</dbReference>
<dbReference type="Gene3D" id="3.40.50.2300">
    <property type="match status" value="1"/>
</dbReference>
<dbReference type="Pfam" id="PF00072">
    <property type="entry name" value="Response_reg"/>
    <property type="match status" value="1"/>
</dbReference>
<dbReference type="InterPro" id="IPR050595">
    <property type="entry name" value="Bact_response_regulator"/>
</dbReference>
<dbReference type="PROSITE" id="PS50110">
    <property type="entry name" value="RESPONSE_REGULATORY"/>
    <property type="match status" value="1"/>
</dbReference>
<dbReference type="SMART" id="SM00448">
    <property type="entry name" value="REC"/>
    <property type="match status" value="1"/>
</dbReference>
<dbReference type="GO" id="GO:0000160">
    <property type="term" value="P:phosphorelay signal transduction system"/>
    <property type="evidence" value="ECO:0007669"/>
    <property type="project" value="UniProtKB-KW"/>
</dbReference>
<comment type="caution">
    <text evidence="5">The sequence shown here is derived from an EMBL/GenBank/DDBJ whole genome shotgun (WGS) entry which is preliminary data.</text>
</comment>
<evidence type="ECO:0000256" key="1">
    <source>
        <dbReference type="ARBA" id="ARBA00022553"/>
    </source>
</evidence>
<keyword evidence="2" id="KW-0902">Two-component regulatory system</keyword>
<dbReference type="SUPFAM" id="SSF52172">
    <property type="entry name" value="CheY-like"/>
    <property type="match status" value="1"/>
</dbReference>
<dbReference type="PANTHER" id="PTHR44591:SF14">
    <property type="entry name" value="PROTEIN PILG"/>
    <property type="match status" value="1"/>
</dbReference>
<feature type="domain" description="Response regulatory" evidence="4">
    <location>
        <begin position="6"/>
        <end position="123"/>
    </location>
</feature>
<dbReference type="Proteomes" id="UP000228711">
    <property type="component" value="Unassembled WGS sequence"/>
</dbReference>
<accession>A0A2H0YSH7</accession>
<organism evidence="5 6">
    <name type="scientific">Candidatus Kerfeldbacteria bacterium CG08_land_8_20_14_0_20_42_7</name>
    <dbReference type="NCBI Taxonomy" id="2014245"/>
    <lineage>
        <taxon>Bacteria</taxon>
        <taxon>Candidatus Kerfeldiibacteriota</taxon>
    </lineage>
</organism>
<evidence type="ECO:0000313" key="6">
    <source>
        <dbReference type="Proteomes" id="UP000228711"/>
    </source>
</evidence>
<protein>
    <submittedName>
        <fullName evidence="5">Two-component system response regulator</fullName>
    </submittedName>
</protein>
<evidence type="ECO:0000313" key="5">
    <source>
        <dbReference type="EMBL" id="PIS41448.1"/>
    </source>
</evidence>
<dbReference type="InterPro" id="IPR001789">
    <property type="entry name" value="Sig_transdc_resp-reg_receiver"/>
</dbReference>
<sequence length="123" mass="14029">MTKQRRVLIVEDEEPVRKIIRESLTSVGIMVDEAENGQIAIEKARTAHPDVVILDYLMPKMHGIEFVQLLRQESWGKNVAVIVLTNLPDEPHLVEMEKQRTCRILSKAQASMQDIIEAVKQSL</sequence>
<proteinExistence type="predicted"/>
<dbReference type="InterPro" id="IPR011006">
    <property type="entry name" value="CheY-like_superfamily"/>
</dbReference>
<feature type="modified residue" description="4-aspartylphosphate" evidence="3">
    <location>
        <position position="55"/>
    </location>
</feature>
<reference evidence="6" key="1">
    <citation type="submission" date="2017-09" db="EMBL/GenBank/DDBJ databases">
        <title>Depth-based differentiation of microbial function through sediment-hosted aquifers and enrichment of novel symbionts in the deep terrestrial subsurface.</title>
        <authorList>
            <person name="Probst A.J."/>
            <person name="Ladd B."/>
            <person name="Jarett J.K."/>
            <person name="Geller-Mcgrath D.E."/>
            <person name="Sieber C.M.K."/>
            <person name="Emerson J.B."/>
            <person name="Anantharaman K."/>
            <person name="Thomas B.C."/>
            <person name="Malmstrom R."/>
            <person name="Stieglmeier M."/>
            <person name="Klingl A."/>
            <person name="Woyke T."/>
            <person name="Ryan C.M."/>
            <person name="Banfield J.F."/>
        </authorList>
    </citation>
    <scope>NUCLEOTIDE SEQUENCE [LARGE SCALE GENOMIC DNA]</scope>
</reference>
<name>A0A2H0YSH7_9BACT</name>
<keyword evidence="1 3" id="KW-0597">Phosphoprotein</keyword>
<evidence type="ECO:0000259" key="4">
    <source>
        <dbReference type="PROSITE" id="PS50110"/>
    </source>
</evidence>
<dbReference type="AlphaFoldDB" id="A0A2H0YSH7"/>
<evidence type="ECO:0000256" key="2">
    <source>
        <dbReference type="ARBA" id="ARBA00023012"/>
    </source>
</evidence>
<evidence type="ECO:0000256" key="3">
    <source>
        <dbReference type="PROSITE-ProRule" id="PRU00169"/>
    </source>
</evidence>
<gene>
    <name evidence="5" type="ORF">COT25_03055</name>
</gene>